<dbReference type="EMBL" id="NSLJ01000018">
    <property type="protein sequence ID" value="PDP43518.1"/>
    <property type="molecule type" value="Genomic_DNA"/>
</dbReference>
<name>A0A2A6E799_TANFO</name>
<dbReference type="PROSITE" id="PS51257">
    <property type="entry name" value="PROKAR_LIPOPROTEIN"/>
    <property type="match status" value="1"/>
</dbReference>
<evidence type="ECO:0000313" key="1">
    <source>
        <dbReference type="EMBL" id="PDP43518.1"/>
    </source>
</evidence>
<dbReference type="AlphaFoldDB" id="A0A2A6E799"/>
<evidence type="ECO:0008006" key="3">
    <source>
        <dbReference type="Google" id="ProtNLM"/>
    </source>
</evidence>
<comment type="caution">
    <text evidence="1">The sequence shown here is derived from an EMBL/GenBank/DDBJ whole genome shotgun (WGS) entry which is preliminary data.</text>
</comment>
<proteinExistence type="predicted"/>
<evidence type="ECO:0000313" key="2">
    <source>
        <dbReference type="Proteomes" id="UP000219259"/>
    </source>
</evidence>
<sequence>MERIKAMKRTWKIGMTVGAVVCMMLSSCYDKIDDFDILSDTEYSIERGTDTLFKSEEFVWMPDIRFPPFATK</sequence>
<accession>A0A2A6E799</accession>
<protein>
    <recommendedName>
        <fullName evidence="3">Lipoprotein</fullName>
    </recommendedName>
</protein>
<gene>
    <name evidence="1" type="ORF">CLI86_08060</name>
</gene>
<organism evidence="1 2">
    <name type="scientific">Tannerella forsythia</name>
    <name type="common">Bacteroides forsythus</name>
    <dbReference type="NCBI Taxonomy" id="28112"/>
    <lineage>
        <taxon>Bacteria</taxon>
        <taxon>Pseudomonadati</taxon>
        <taxon>Bacteroidota</taxon>
        <taxon>Bacteroidia</taxon>
        <taxon>Bacteroidales</taxon>
        <taxon>Tannerellaceae</taxon>
        <taxon>Tannerella</taxon>
    </lineage>
</organism>
<reference evidence="1 2" key="1">
    <citation type="submission" date="2017-09" db="EMBL/GenBank/DDBJ databases">
        <title>Phase variable restriction modification systems are present in the genome sequences of periodontal pathogens Prevotella intermedia, Tannerella forsythia and Porphyromonas gingivalis.</title>
        <authorList>
            <person name="Haigh R.D."/>
            <person name="Crawford L."/>
            <person name="Ralph J."/>
            <person name="Wanford J."/>
            <person name="Vartoukian S.R."/>
            <person name="Hijazib K."/>
            <person name="Wade W."/>
            <person name="Oggioni M.R."/>
        </authorList>
    </citation>
    <scope>NUCLEOTIDE SEQUENCE [LARGE SCALE GENOMIC DNA]</scope>
    <source>
        <strain evidence="1 2">WW11663</strain>
    </source>
</reference>
<dbReference type="Proteomes" id="UP000219259">
    <property type="component" value="Unassembled WGS sequence"/>
</dbReference>